<gene>
    <name evidence="3" type="ORF">BCV70DRAFT_113117</name>
</gene>
<feature type="signal peptide" evidence="2">
    <location>
        <begin position="1"/>
        <end position="21"/>
    </location>
</feature>
<dbReference type="Proteomes" id="UP000246740">
    <property type="component" value="Unassembled WGS sequence"/>
</dbReference>
<organism evidence="3 4">
    <name type="scientific">Testicularia cyperi</name>
    <dbReference type="NCBI Taxonomy" id="1882483"/>
    <lineage>
        <taxon>Eukaryota</taxon>
        <taxon>Fungi</taxon>
        <taxon>Dikarya</taxon>
        <taxon>Basidiomycota</taxon>
        <taxon>Ustilaginomycotina</taxon>
        <taxon>Ustilaginomycetes</taxon>
        <taxon>Ustilaginales</taxon>
        <taxon>Anthracoideaceae</taxon>
        <taxon>Testicularia</taxon>
    </lineage>
</organism>
<reference evidence="3 4" key="1">
    <citation type="journal article" date="2018" name="Mol. Biol. Evol.">
        <title>Broad Genomic Sampling Reveals a Smut Pathogenic Ancestry of the Fungal Clade Ustilaginomycotina.</title>
        <authorList>
            <person name="Kijpornyongpan T."/>
            <person name="Mondo S.J."/>
            <person name="Barry K."/>
            <person name="Sandor L."/>
            <person name="Lee J."/>
            <person name="Lipzen A."/>
            <person name="Pangilinan J."/>
            <person name="LaButti K."/>
            <person name="Hainaut M."/>
            <person name="Henrissat B."/>
            <person name="Grigoriev I.V."/>
            <person name="Spatafora J.W."/>
            <person name="Aime M.C."/>
        </authorList>
    </citation>
    <scope>NUCLEOTIDE SEQUENCE [LARGE SCALE GENOMIC DNA]</scope>
    <source>
        <strain evidence="3 4">MCA 3645</strain>
    </source>
</reference>
<feature type="chain" id="PRO_5016322124" evidence="2">
    <location>
        <begin position="22"/>
        <end position="223"/>
    </location>
</feature>
<name>A0A317XPK1_9BASI</name>
<evidence type="ECO:0000256" key="1">
    <source>
        <dbReference type="SAM" id="MobiDB-lite"/>
    </source>
</evidence>
<accession>A0A317XPK1</accession>
<dbReference type="AlphaFoldDB" id="A0A317XPK1"/>
<sequence length="223" mass="25527">MSKILAVIVFFIAAQMASVWAPFMMDQGLFSEVCEAFKTAFADPMELEELLFTQDYHEDGPGWAQVANLPKTHLVLVDRRGESFPYEGPVYTVDRIPVTDYREVQIAGSLNPSKHVYRIWEVSYDPKRLHLINELVALTKIVSGENRFRFTSLRYDRDNDKGRHLDPYTLIRNWFDQDPRPTFKRVPGPSTHGSIEQAGSANNVPMDIPRSPPTPATLEFLLR</sequence>
<keyword evidence="4" id="KW-1185">Reference proteome</keyword>
<feature type="region of interest" description="Disordered" evidence="1">
    <location>
        <begin position="181"/>
        <end position="214"/>
    </location>
</feature>
<proteinExistence type="predicted"/>
<evidence type="ECO:0000256" key="2">
    <source>
        <dbReference type="SAM" id="SignalP"/>
    </source>
</evidence>
<evidence type="ECO:0000313" key="3">
    <source>
        <dbReference type="EMBL" id="PWY99799.1"/>
    </source>
</evidence>
<protein>
    <submittedName>
        <fullName evidence="3">Uncharacterized protein</fullName>
    </submittedName>
</protein>
<dbReference type="EMBL" id="KZ819194">
    <property type="protein sequence ID" value="PWY99799.1"/>
    <property type="molecule type" value="Genomic_DNA"/>
</dbReference>
<evidence type="ECO:0000313" key="4">
    <source>
        <dbReference type="Proteomes" id="UP000246740"/>
    </source>
</evidence>
<feature type="compositionally biased region" description="Polar residues" evidence="1">
    <location>
        <begin position="191"/>
        <end position="203"/>
    </location>
</feature>
<keyword evidence="2" id="KW-0732">Signal</keyword>
<dbReference type="InParanoid" id="A0A317XPK1"/>